<organism evidence="1">
    <name type="scientific">Zea mays</name>
    <name type="common">Maize</name>
    <dbReference type="NCBI Taxonomy" id="4577"/>
    <lineage>
        <taxon>Eukaryota</taxon>
        <taxon>Viridiplantae</taxon>
        <taxon>Streptophyta</taxon>
        <taxon>Embryophyta</taxon>
        <taxon>Tracheophyta</taxon>
        <taxon>Spermatophyta</taxon>
        <taxon>Magnoliopsida</taxon>
        <taxon>Liliopsida</taxon>
        <taxon>Poales</taxon>
        <taxon>Poaceae</taxon>
        <taxon>PACMAD clade</taxon>
        <taxon>Panicoideae</taxon>
        <taxon>Andropogonodae</taxon>
        <taxon>Andropogoneae</taxon>
        <taxon>Tripsacinae</taxon>
        <taxon>Zea</taxon>
    </lineage>
</organism>
<proteinExistence type="predicted"/>
<dbReference type="AlphaFoldDB" id="A0A317YCV4"/>
<comment type="caution">
    <text evidence="1">The sequence shown here is derived from an EMBL/GenBank/DDBJ whole genome shotgun (WGS) entry which is preliminary data.</text>
</comment>
<sequence>MPETTDENLEVDVPINVDFVTLITQSVYVPPVGNNHSIAQDRPRRNIVLPHRYRDIDSMAHYALIAAQETNVTFEPSSYSEAISCDNSSKWLVAMNNEFESLQKNAT</sequence>
<gene>
    <name evidence="1" type="ORF">Zm00014a_009711</name>
</gene>
<dbReference type="EMBL" id="NCVQ01000001">
    <property type="protein sequence ID" value="PWZ56497.1"/>
    <property type="molecule type" value="Genomic_DNA"/>
</dbReference>
<evidence type="ECO:0000313" key="1">
    <source>
        <dbReference type="EMBL" id="PWZ56497.1"/>
    </source>
</evidence>
<protein>
    <submittedName>
        <fullName evidence="1">Uncharacterized protein</fullName>
    </submittedName>
</protein>
<reference evidence="1" key="1">
    <citation type="journal article" date="2018" name="Nat. Genet.">
        <title>Extensive intraspecific gene order and gene structural variations between Mo17 and other maize genomes.</title>
        <authorList>
            <person name="Sun S."/>
            <person name="Zhou Y."/>
            <person name="Chen J."/>
            <person name="Shi J."/>
            <person name="Zhao H."/>
            <person name="Zhao H."/>
            <person name="Song W."/>
            <person name="Zhang M."/>
            <person name="Cui Y."/>
            <person name="Dong X."/>
            <person name="Liu H."/>
            <person name="Ma X."/>
            <person name="Jiao Y."/>
            <person name="Wang B."/>
            <person name="Wei X."/>
            <person name="Stein J.C."/>
            <person name="Glaubitz J.C."/>
            <person name="Lu F."/>
            <person name="Yu G."/>
            <person name="Liang C."/>
            <person name="Fengler K."/>
            <person name="Li B."/>
            <person name="Rafalski A."/>
            <person name="Schnable P.S."/>
            <person name="Ware D.H."/>
            <person name="Buckler E.S."/>
            <person name="Lai J."/>
        </authorList>
    </citation>
    <scope>NUCLEOTIDE SEQUENCE [LARGE SCALE GENOMIC DNA]</scope>
    <source>
        <tissue evidence="1">Seedling</tissue>
    </source>
</reference>
<name>A0A317YCV4_MAIZE</name>
<accession>A0A317YCV4</accession>
<dbReference type="Proteomes" id="UP000251960">
    <property type="component" value="Chromosome 1"/>
</dbReference>